<proteinExistence type="predicted"/>
<dbReference type="AlphaFoldDB" id="A0A7W6H8W0"/>
<gene>
    <name evidence="2" type="ORF">GGR04_004636</name>
</gene>
<dbReference type="Proteomes" id="UP000542776">
    <property type="component" value="Unassembled WGS sequence"/>
</dbReference>
<accession>A0A7W6H8W0</accession>
<comment type="caution">
    <text evidence="2">The sequence shown here is derived from an EMBL/GenBank/DDBJ whole genome shotgun (WGS) entry which is preliminary data.</text>
</comment>
<sequence length="91" mass="10259">MAKVFRSWDVDQGWLLPPSLHEFVPPGHMAHFVRDTVREVLDLSVILDTYTEERGYPPYHPGMMVALLLYGYSRACTRPVNSPVPAKSGST</sequence>
<feature type="domain" description="Transposase InsH N-terminal" evidence="1">
    <location>
        <begin position="19"/>
        <end position="75"/>
    </location>
</feature>
<dbReference type="PANTHER" id="PTHR33408">
    <property type="entry name" value="TRANSPOSASE"/>
    <property type="match status" value="1"/>
</dbReference>
<evidence type="ECO:0000259" key="1">
    <source>
        <dbReference type="Pfam" id="PF05598"/>
    </source>
</evidence>
<dbReference type="InterPro" id="IPR008490">
    <property type="entry name" value="Transposase_InsH_N"/>
</dbReference>
<reference evidence="2 3" key="1">
    <citation type="submission" date="2020-08" db="EMBL/GenBank/DDBJ databases">
        <title>Genomic Encyclopedia of Type Strains, Phase IV (KMG-IV): sequencing the most valuable type-strain genomes for metagenomic binning, comparative biology and taxonomic classification.</title>
        <authorList>
            <person name="Goeker M."/>
        </authorList>
    </citation>
    <scope>NUCLEOTIDE SEQUENCE [LARGE SCALE GENOMIC DNA]</scope>
    <source>
        <strain evidence="2 3">DSM 102238</strain>
    </source>
</reference>
<keyword evidence="3" id="KW-1185">Reference proteome</keyword>
<evidence type="ECO:0000313" key="3">
    <source>
        <dbReference type="Proteomes" id="UP000542776"/>
    </source>
</evidence>
<dbReference type="EMBL" id="JACIEK010000029">
    <property type="protein sequence ID" value="MBB4000756.1"/>
    <property type="molecule type" value="Genomic_DNA"/>
</dbReference>
<organism evidence="2 3">
    <name type="scientific">Aureimonas pseudogalii</name>
    <dbReference type="NCBI Taxonomy" id="1744844"/>
    <lineage>
        <taxon>Bacteria</taxon>
        <taxon>Pseudomonadati</taxon>
        <taxon>Pseudomonadota</taxon>
        <taxon>Alphaproteobacteria</taxon>
        <taxon>Hyphomicrobiales</taxon>
        <taxon>Aurantimonadaceae</taxon>
        <taxon>Aureimonas</taxon>
    </lineage>
</organism>
<name>A0A7W6H8W0_9HYPH</name>
<protein>
    <submittedName>
        <fullName evidence="2">Transposase</fullName>
    </submittedName>
</protein>
<evidence type="ECO:0000313" key="2">
    <source>
        <dbReference type="EMBL" id="MBB4000756.1"/>
    </source>
</evidence>
<dbReference type="Pfam" id="PF05598">
    <property type="entry name" value="DUF772"/>
    <property type="match status" value="1"/>
</dbReference>
<dbReference type="PANTHER" id="PTHR33408:SF2">
    <property type="entry name" value="TRANSPOSASE DDE DOMAIN-CONTAINING PROTEIN"/>
    <property type="match status" value="1"/>
</dbReference>